<protein>
    <submittedName>
        <fullName evidence="7">S8 family serine peptidase</fullName>
    </submittedName>
</protein>
<dbReference type="GO" id="GO:0006508">
    <property type="term" value="P:proteolysis"/>
    <property type="evidence" value="ECO:0007669"/>
    <property type="project" value="UniProtKB-KW"/>
</dbReference>
<dbReference type="Pfam" id="PF00082">
    <property type="entry name" value="Peptidase_S8"/>
    <property type="match status" value="1"/>
</dbReference>
<proteinExistence type="inferred from homology"/>
<dbReference type="AlphaFoldDB" id="A0A928VUQ9"/>
<dbReference type="PRINTS" id="PR00723">
    <property type="entry name" value="SUBTILISIN"/>
</dbReference>
<dbReference type="EMBL" id="JADEXQ010000136">
    <property type="protein sequence ID" value="MBE9032935.1"/>
    <property type="molecule type" value="Genomic_DNA"/>
</dbReference>
<feature type="domain" description="Peptidase S8/S53" evidence="6">
    <location>
        <begin position="193"/>
        <end position="552"/>
    </location>
</feature>
<dbReference type="Gene3D" id="3.40.50.200">
    <property type="entry name" value="Peptidase S8/S53 domain"/>
    <property type="match status" value="1"/>
</dbReference>
<keyword evidence="3 5" id="KW-0378">Hydrolase</keyword>
<gene>
    <name evidence="7" type="ORF">IQ266_24675</name>
</gene>
<feature type="active site" description="Charge relay system" evidence="5">
    <location>
        <position position="511"/>
    </location>
</feature>
<dbReference type="RefSeq" id="WP_264327752.1">
    <property type="nucleotide sequence ID" value="NZ_JADEXQ010000136.1"/>
</dbReference>
<feature type="active site" description="Charge relay system" evidence="5">
    <location>
        <position position="324"/>
    </location>
</feature>
<evidence type="ECO:0000256" key="1">
    <source>
        <dbReference type="ARBA" id="ARBA00011073"/>
    </source>
</evidence>
<evidence type="ECO:0000256" key="2">
    <source>
        <dbReference type="ARBA" id="ARBA00022670"/>
    </source>
</evidence>
<dbReference type="PROSITE" id="PS00137">
    <property type="entry name" value="SUBTILASE_HIS"/>
    <property type="match status" value="1"/>
</dbReference>
<dbReference type="GO" id="GO:0004252">
    <property type="term" value="F:serine-type endopeptidase activity"/>
    <property type="evidence" value="ECO:0007669"/>
    <property type="project" value="UniProtKB-UniRule"/>
</dbReference>
<dbReference type="InterPro" id="IPR022398">
    <property type="entry name" value="Peptidase_S8_His-AS"/>
</dbReference>
<evidence type="ECO:0000256" key="4">
    <source>
        <dbReference type="ARBA" id="ARBA00022825"/>
    </source>
</evidence>
<dbReference type="InterPro" id="IPR023828">
    <property type="entry name" value="Peptidase_S8_Ser-AS"/>
</dbReference>
<evidence type="ECO:0000259" key="6">
    <source>
        <dbReference type="Pfam" id="PF00082"/>
    </source>
</evidence>
<keyword evidence="2 5" id="KW-0645">Protease</keyword>
<comment type="caution">
    <text evidence="7">The sequence shown here is derived from an EMBL/GenBank/DDBJ whole genome shotgun (WGS) entry which is preliminary data.</text>
</comment>
<evidence type="ECO:0000256" key="5">
    <source>
        <dbReference type="PROSITE-ProRule" id="PRU01240"/>
    </source>
</evidence>
<dbReference type="InterPro" id="IPR050131">
    <property type="entry name" value="Peptidase_S8_subtilisin-like"/>
</dbReference>
<dbReference type="SUPFAM" id="SSF52743">
    <property type="entry name" value="Subtilisin-like"/>
    <property type="match status" value="1"/>
</dbReference>
<reference evidence="7" key="1">
    <citation type="submission" date="2020-10" db="EMBL/GenBank/DDBJ databases">
        <authorList>
            <person name="Castelo-Branco R."/>
            <person name="Eusebio N."/>
            <person name="Adriana R."/>
            <person name="Vieira A."/>
            <person name="Brugerolle De Fraissinette N."/>
            <person name="Rezende De Castro R."/>
            <person name="Schneider M.P."/>
            <person name="Vasconcelos V."/>
            <person name="Leao P.N."/>
        </authorList>
    </citation>
    <scope>NUCLEOTIDE SEQUENCE</scope>
    <source>
        <strain evidence="7">LEGE 11480</strain>
    </source>
</reference>
<keyword evidence="4 5" id="KW-0720">Serine protease</keyword>
<dbReference type="PROSITE" id="PS00138">
    <property type="entry name" value="SUBTILASE_SER"/>
    <property type="match status" value="1"/>
</dbReference>
<dbReference type="Proteomes" id="UP000625316">
    <property type="component" value="Unassembled WGS sequence"/>
</dbReference>
<dbReference type="InterPro" id="IPR036852">
    <property type="entry name" value="Peptidase_S8/S53_dom_sf"/>
</dbReference>
<dbReference type="PANTHER" id="PTHR43806:SF11">
    <property type="entry name" value="CEREVISIN-RELATED"/>
    <property type="match status" value="1"/>
</dbReference>
<dbReference type="InterPro" id="IPR015500">
    <property type="entry name" value="Peptidase_S8_subtilisin-rel"/>
</dbReference>
<keyword evidence="8" id="KW-1185">Reference proteome</keyword>
<sequence>MPATRSLSFQKQLEERFDQTYVQTTLPIFQRQNAGKDSDEIILLHDEMILSFEPGTSERQIKTILDRYDAEVVRQLRFTKNRYLVRANTASGASLLPLVDQLGSTTGVQSASPNFTQSVEYKINGNVLAASLGKPEVSVNLPQALKKLPALPQGPYPDSLMPYQWHLNSRRRKVLGRRTDVRAPEAWKQGNRGKGAVVAVLDSTIQWDHPDLKGNLYEVPQNLPDLMPGERYGWDFSKFNGIRTCSKQKPKDCALRDPDTRLNRRELATLRPNFQRMFKSDKAVLQAYSGLAQRIKRVRPKFSPRKIADLIRRQVLGRISSEFHGTMVAGAVAAKPAAKGGIVGVAPNAKILPVRVFGLGGTISNDGLLEAIAYSAARKVDVINLSLGSLLPNQATVDTVFSVLDENPNLVIVAASGNENVDGAGYPAAIPGVLSVGATNIQGNRSPYSNYGRRIDVTAPGGDVSLGNKGGILTTGGTFLTGFWKGIQPPKYRWGSAFDPLGQYVQVQGTSFSSPMVAGVVALMKGADPERRLSRQQMMKILRQTASYQPLDITQRDQNLHRLQKGIPSTTILNFGTPVSLPGAVRLEKPLPINEYYFGTGLVNAVAAVERTKQEVTTAEKAEKAT</sequence>
<feature type="active site" description="Charge relay system" evidence="5">
    <location>
        <position position="202"/>
    </location>
</feature>
<organism evidence="7 8">
    <name type="scientific">Romeriopsis navalis LEGE 11480</name>
    <dbReference type="NCBI Taxonomy" id="2777977"/>
    <lineage>
        <taxon>Bacteria</taxon>
        <taxon>Bacillati</taxon>
        <taxon>Cyanobacteriota</taxon>
        <taxon>Cyanophyceae</taxon>
        <taxon>Leptolyngbyales</taxon>
        <taxon>Leptolyngbyaceae</taxon>
        <taxon>Romeriopsis</taxon>
        <taxon>Romeriopsis navalis</taxon>
    </lineage>
</organism>
<evidence type="ECO:0000256" key="3">
    <source>
        <dbReference type="ARBA" id="ARBA00022801"/>
    </source>
</evidence>
<dbReference type="PANTHER" id="PTHR43806">
    <property type="entry name" value="PEPTIDASE S8"/>
    <property type="match status" value="1"/>
</dbReference>
<name>A0A928VUQ9_9CYAN</name>
<evidence type="ECO:0000313" key="7">
    <source>
        <dbReference type="EMBL" id="MBE9032935.1"/>
    </source>
</evidence>
<comment type="similarity">
    <text evidence="1 5">Belongs to the peptidase S8 family.</text>
</comment>
<accession>A0A928VUQ9</accession>
<evidence type="ECO:0000313" key="8">
    <source>
        <dbReference type="Proteomes" id="UP000625316"/>
    </source>
</evidence>
<dbReference type="PROSITE" id="PS51892">
    <property type="entry name" value="SUBTILASE"/>
    <property type="match status" value="1"/>
</dbReference>
<dbReference type="InterPro" id="IPR000209">
    <property type="entry name" value="Peptidase_S8/S53_dom"/>
</dbReference>